<dbReference type="EMBL" id="JAUEIE010000012">
    <property type="protein sequence ID" value="MDN0023481.1"/>
    <property type="molecule type" value="Genomic_DNA"/>
</dbReference>
<dbReference type="AlphaFoldDB" id="A0AAW7JV48"/>
<evidence type="ECO:0000256" key="1">
    <source>
        <dbReference type="SAM" id="SignalP"/>
    </source>
</evidence>
<organism evidence="3 5">
    <name type="scientific">Leyella lascolaii</name>
    <dbReference type="NCBI Taxonomy" id="1776379"/>
    <lineage>
        <taxon>Bacteria</taxon>
        <taxon>Pseudomonadati</taxon>
        <taxon>Bacteroidota</taxon>
        <taxon>Bacteroidia</taxon>
        <taxon>Bacteroidales</taxon>
        <taxon>Prevotellaceae</taxon>
        <taxon>Leyella</taxon>
    </lineage>
</organism>
<feature type="signal peptide" evidence="1">
    <location>
        <begin position="1"/>
        <end position="21"/>
    </location>
</feature>
<name>A0AAW7JV48_9BACT</name>
<feature type="chain" id="PRO_5043656011" evidence="1">
    <location>
        <begin position="22"/>
        <end position="229"/>
    </location>
</feature>
<evidence type="ECO:0000313" key="2">
    <source>
        <dbReference type="EMBL" id="MDN0023481.1"/>
    </source>
</evidence>
<reference evidence="3" key="2">
    <citation type="submission" date="2023-08" db="EMBL/GenBank/DDBJ databases">
        <title>Identification and characterization of horizontal gene transfer across gut microbiota members of farm animals based on homology search.</title>
        <authorList>
            <person name="Schwarzerova J."/>
            <person name="Nykrynova M."/>
            <person name="Jureckova K."/>
            <person name="Cejkova D."/>
            <person name="Rychlik I."/>
        </authorList>
    </citation>
    <scope>NUCLEOTIDE SEQUENCE</scope>
    <source>
        <strain evidence="3">ET15</strain>
        <strain evidence="2">ET37</strain>
    </source>
</reference>
<dbReference type="Gene3D" id="2.60.40.2370">
    <property type="entry name" value="NigD-like, C-terminal beta sandwich domain"/>
    <property type="match status" value="1"/>
</dbReference>
<evidence type="ECO:0000313" key="4">
    <source>
        <dbReference type="Proteomes" id="UP001167831"/>
    </source>
</evidence>
<dbReference type="Gene3D" id="2.40.50.500">
    <property type="entry name" value="NigD-like N-terminal OB domain"/>
    <property type="match status" value="1"/>
</dbReference>
<dbReference type="PROSITE" id="PS51257">
    <property type="entry name" value="PROKAR_LIPOPROTEIN"/>
    <property type="match status" value="1"/>
</dbReference>
<evidence type="ECO:0000313" key="3">
    <source>
        <dbReference type="EMBL" id="MDN0025681.1"/>
    </source>
</evidence>
<protein>
    <submittedName>
        <fullName evidence="3">NigD-like C-terminal domain-containing protein</fullName>
    </submittedName>
</protein>
<dbReference type="InterPro" id="IPR038179">
    <property type="entry name" value="NigD-like_N_sf"/>
</dbReference>
<accession>A0AAW7JV48</accession>
<proteinExistence type="predicted"/>
<comment type="caution">
    <text evidence="3">The sequence shown here is derived from an EMBL/GenBank/DDBJ whole genome shotgun (WGS) entry which is preliminary data.</text>
</comment>
<keyword evidence="1" id="KW-0732">Signal</keyword>
<dbReference type="InterPro" id="IPR038143">
    <property type="entry name" value="NigD-like_C_dom_sf"/>
</dbReference>
<reference evidence="3" key="1">
    <citation type="submission" date="2023-06" db="EMBL/GenBank/DDBJ databases">
        <authorList>
            <person name="Zeman M."/>
            <person name="Kubasova T."/>
            <person name="Jahodarova E."/>
            <person name="Nykrynova M."/>
            <person name="Rychlik I."/>
        </authorList>
    </citation>
    <scope>NUCLEOTIDE SEQUENCE</scope>
    <source>
        <strain evidence="3">ET15</strain>
        <strain evidence="2">ET37</strain>
    </source>
</reference>
<sequence>MMYKTGVRHLTAMLAALVVLAGCSADGYESGDGKYSYMRADFVEMHSDAGESVDYVVTDDGQRLVTSPPFTLSWITVPDSVYRALMYYNLTYNESGTACAKALSVVRVPVLNIVPLRQTDNVPADPVTFESAWLSAEGRYLNMCVVLKSGTSDDNGGVQTVGVVEDKTEDLPDGGRCAVLRFMHDQGGVPEYYSVRKYLSIRTSDIDADAVRIRINTYSGETEKMVYLR</sequence>
<evidence type="ECO:0000313" key="5">
    <source>
        <dbReference type="Proteomes" id="UP001168478"/>
    </source>
</evidence>
<dbReference type="RefSeq" id="WP_289825916.1">
    <property type="nucleotide sequence ID" value="NZ_JAUEIE010000012.1"/>
</dbReference>
<dbReference type="Proteomes" id="UP001168478">
    <property type="component" value="Unassembled WGS sequence"/>
</dbReference>
<gene>
    <name evidence="2" type="ORF">QVN81_10695</name>
    <name evidence="3" type="ORF">QVN84_09145</name>
</gene>
<dbReference type="EMBL" id="JAUEIF010000008">
    <property type="protein sequence ID" value="MDN0025681.1"/>
    <property type="molecule type" value="Genomic_DNA"/>
</dbReference>
<dbReference type="Proteomes" id="UP001167831">
    <property type="component" value="Unassembled WGS sequence"/>
</dbReference>
<keyword evidence="4" id="KW-1185">Reference proteome</keyword>